<dbReference type="Proteomes" id="UP000633219">
    <property type="component" value="Unassembled WGS sequence"/>
</dbReference>
<reference evidence="1" key="1">
    <citation type="submission" date="2021-01" db="EMBL/GenBank/DDBJ databases">
        <title>Rhizobium sp. strain KVB221 16S ribosomal RNA gene Genome sequencing and assembly.</title>
        <authorList>
            <person name="Kang M."/>
        </authorList>
    </citation>
    <scope>NUCLEOTIDE SEQUENCE</scope>
    <source>
        <strain evidence="1">KVB221</strain>
    </source>
</reference>
<dbReference type="RefSeq" id="WP_201662669.1">
    <property type="nucleotide sequence ID" value="NZ_JAEQNC010000013.1"/>
</dbReference>
<evidence type="ECO:0000313" key="2">
    <source>
        <dbReference type="Proteomes" id="UP000633219"/>
    </source>
</evidence>
<gene>
    <name evidence="1" type="ORF">JJB09_20410</name>
</gene>
<name>A0A936YPM2_9HYPH</name>
<keyword evidence="2" id="KW-1185">Reference proteome</keyword>
<organism evidence="1 2">
    <name type="scientific">Rhizobium setariae</name>
    <dbReference type="NCBI Taxonomy" id="2801340"/>
    <lineage>
        <taxon>Bacteria</taxon>
        <taxon>Pseudomonadati</taxon>
        <taxon>Pseudomonadota</taxon>
        <taxon>Alphaproteobacteria</taxon>
        <taxon>Hyphomicrobiales</taxon>
        <taxon>Rhizobiaceae</taxon>
        <taxon>Rhizobium/Agrobacterium group</taxon>
        <taxon>Rhizobium</taxon>
    </lineage>
</organism>
<accession>A0A936YPM2</accession>
<comment type="caution">
    <text evidence="1">The sequence shown here is derived from an EMBL/GenBank/DDBJ whole genome shotgun (WGS) entry which is preliminary data.</text>
</comment>
<proteinExistence type="predicted"/>
<dbReference type="AlphaFoldDB" id="A0A936YPM2"/>
<sequence>MNEIPRDVVTANAYLADALADLYAVFSAYPVPTQLHASPLRDTAKILAHLISAPLKELSANALGRFASHAITTVGDVDDYKHFLPRIIHLAVVGAEGEPGLDPTLIAEKLLYANWPGWPEAERVTIIAVVEAAWARLRFFHPDERDAEDWLCATALLGLSVVPKLTVWLDDQAPGSAAQFAQFVARMRDLREPEDFWSGVPEGVRQSIIVFLCDPDVETRLRGAGVAAANSDIWLFEEALKAILHLKHT</sequence>
<dbReference type="EMBL" id="JAEQNC010000013">
    <property type="protein sequence ID" value="MBL0374380.1"/>
    <property type="molecule type" value="Genomic_DNA"/>
</dbReference>
<evidence type="ECO:0000313" key="1">
    <source>
        <dbReference type="EMBL" id="MBL0374380.1"/>
    </source>
</evidence>
<protein>
    <submittedName>
        <fullName evidence="1">Uncharacterized protein</fullName>
    </submittedName>
</protein>